<dbReference type="GO" id="GO:0016020">
    <property type="term" value="C:membrane"/>
    <property type="evidence" value="ECO:0007669"/>
    <property type="project" value="InterPro"/>
</dbReference>
<evidence type="ECO:0000313" key="5">
    <source>
        <dbReference type="Proteomes" id="UP000215738"/>
    </source>
</evidence>
<evidence type="ECO:0000313" key="6">
    <source>
        <dbReference type="Proteomes" id="UP000254507"/>
    </source>
</evidence>
<dbReference type="OrthoDB" id="9806665at2"/>
<keyword evidence="2" id="KW-0812">Transmembrane</keyword>
<dbReference type="FunCoup" id="A0A263HC71">
    <property type="interactions" value="87"/>
</dbReference>
<dbReference type="PANTHER" id="PTHR33219">
    <property type="entry name" value="YLMG HOMOLOG PROTEIN 2, CHLOROPLASTIC"/>
    <property type="match status" value="1"/>
</dbReference>
<reference evidence="4 6" key="2">
    <citation type="submission" date="2018-06" db="EMBL/GenBank/DDBJ databases">
        <authorList>
            <consortium name="Pathogen Informatics"/>
            <person name="Doyle S."/>
        </authorList>
    </citation>
    <scope>NUCLEOTIDE SEQUENCE [LARGE SCALE GENOMIC DNA]</scope>
    <source>
        <strain evidence="4 6">NCTC10851</strain>
    </source>
</reference>
<evidence type="ECO:0000256" key="2">
    <source>
        <dbReference type="SAM" id="Phobius"/>
    </source>
</evidence>
<dbReference type="PANTHER" id="PTHR33219:SF14">
    <property type="entry name" value="PROTEIN COFACTOR ASSEMBLY OF COMPLEX C SUBUNIT B CCB3, CHLOROPLASTIC-RELATED"/>
    <property type="match status" value="1"/>
</dbReference>
<dbReference type="EMBL" id="UFSB01000001">
    <property type="protein sequence ID" value="SUU38196.1"/>
    <property type="molecule type" value="Genomic_DNA"/>
</dbReference>
<dbReference type="Proteomes" id="UP000254507">
    <property type="component" value="Unassembled WGS sequence"/>
</dbReference>
<evidence type="ECO:0000313" key="4">
    <source>
        <dbReference type="EMBL" id="SUU38196.1"/>
    </source>
</evidence>
<accession>A0A263HC71</accession>
<proteinExistence type="inferred from homology"/>
<organism evidence="4 6">
    <name type="scientific">Actinobacillus seminis</name>
    <dbReference type="NCBI Taxonomy" id="722"/>
    <lineage>
        <taxon>Bacteria</taxon>
        <taxon>Pseudomonadati</taxon>
        <taxon>Pseudomonadota</taxon>
        <taxon>Gammaproteobacteria</taxon>
        <taxon>Pasteurellales</taxon>
        <taxon>Pasteurellaceae</taxon>
        <taxon>Actinobacillus</taxon>
    </lineage>
</organism>
<protein>
    <submittedName>
        <fullName evidence="4">Integral membrane protein</fullName>
    </submittedName>
</protein>
<keyword evidence="2" id="KW-0472">Membrane</keyword>
<evidence type="ECO:0000313" key="3">
    <source>
        <dbReference type="EMBL" id="OZN24612.1"/>
    </source>
</evidence>
<dbReference type="Proteomes" id="UP000215738">
    <property type="component" value="Unassembled WGS sequence"/>
</dbReference>
<keyword evidence="2" id="KW-1133">Transmembrane helix</keyword>
<feature type="transmembrane region" description="Helical" evidence="2">
    <location>
        <begin position="6"/>
        <end position="25"/>
    </location>
</feature>
<dbReference type="RefSeq" id="WP_094946651.1">
    <property type="nucleotide sequence ID" value="NZ_JBMHIA010000009.1"/>
</dbReference>
<keyword evidence="5" id="KW-1185">Reference proteome</keyword>
<comment type="similarity">
    <text evidence="1">Belongs to the YggT family.</text>
</comment>
<evidence type="ECO:0000256" key="1">
    <source>
        <dbReference type="ARBA" id="ARBA00010894"/>
    </source>
</evidence>
<dbReference type="EMBL" id="NLFK01000007">
    <property type="protein sequence ID" value="OZN24612.1"/>
    <property type="molecule type" value="Genomic_DNA"/>
</dbReference>
<dbReference type="InParanoid" id="A0A263HC71"/>
<dbReference type="AlphaFoldDB" id="A0A263HC71"/>
<name>A0A263HC71_9PAST</name>
<dbReference type="Pfam" id="PF02325">
    <property type="entry name" value="CCB3_YggT"/>
    <property type="match status" value="2"/>
</dbReference>
<gene>
    <name evidence="3" type="ORF">CFY87_07795</name>
    <name evidence="4" type="ORF">NCTC10851_01968</name>
</gene>
<reference evidence="3 5" key="1">
    <citation type="submission" date="2017-07" db="EMBL/GenBank/DDBJ databases">
        <title>Virulence factors identified in Actinobacillus seminis.</title>
        <authorList>
            <person name="Negrete-Abascal E."/>
            <person name="Vaca-Pacheco S."/>
            <person name="Montes-Garcia F."/>
            <person name="Leyto-Gil A.M."/>
            <person name="Fragoso-Garcia E."/>
            <person name="Carvente-Garcia R."/>
            <person name="Perez-Agueros S."/>
            <person name="Castelan-Sanchez H.G."/>
            <person name="Garcia-Molina A."/>
            <person name="Villamar T.E."/>
            <person name="Vazquez-Cruz C."/>
        </authorList>
    </citation>
    <scope>NUCLEOTIDE SEQUENCE [LARGE SCALE GENOMIC DNA]</scope>
    <source>
        <strain evidence="3 5">ATCC 15768</strain>
    </source>
</reference>
<dbReference type="InterPro" id="IPR003425">
    <property type="entry name" value="CCB3/YggT"/>
</dbReference>
<sequence>MNSLQFLVSTIINLFSFIVFLRMWFQFCRIDFYNPLSQALVKITAPVLLPLQKTLPTVKNINLSAVVLLILLGAVKYPLLNWLGAEVVNVLGAEVYLIIGLLHAIRTAGEAILYILFIGAIMSWFNRGVNPLQYTLYQLGEPLLKPIRRILPNTGMLDFSPMLLAFVLFYADRVLYDIIGALWALA</sequence>
<feature type="transmembrane region" description="Helical" evidence="2">
    <location>
        <begin position="61"/>
        <end position="80"/>
    </location>
</feature>